<keyword evidence="3" id="KW-1185">Reference proteome</keyword>
<dbReference type="AlphaFoldDB" id="A0A8J5KY73"/>
<dbReference type="PANTHER" id="PTHR33699">
    <property type="entry name" value="EXPRESSED PROTEIN"/>
    <property type="match status" value="1"/>
</dbReference>
<gene>
    <name evidence="2" type="ORF">ZIOFF_049077</name>
</gene>
<evidence type="ECO:0000313" key="3">
    <source>
        <dbReference type="Proteomes" id="UP000734854"/>
    </source>
</evidence>
<organism evidence="2 3">
    <name type="scientific">Zingiber officinale</name>
    <name type="common">Ginger</name>
    <name type="synonym">Amomum zingiber</name>
    <dbReference type="NCBI Taxonomy" id="94328"/>
    <lineage>
        <taxon>Eukaryota</taxon>
        <taxon>Viridiplantae</taxon>
        <taxon>Streptophyta</taxon>
        <taxon>Embryophyta</taxon>
        <taxon>Tracheophyta</taxon>
        <taxon>Spermatophyta</taxon>
        <taxon>Magnoliopsida</taxon>
        <taxon>Liliopsida</taxon>
        <taxon>Zingiberales</taxon>
        <taxon>Zingiberaceae</taxon>
        <taxon>Zingiber</taxon>
    </lineage>
</organism>
<dbReference type="PANTHER" id="PTHR33699:SF3">
    <property type="entry name" value="OS06G0347300 PROTEIN"/>
    <property type="match status" value="1"/>
</dbReference>
<sequence>MEDVVMMTTNKRQSIPAFGNWDYCSDLPITQYFESAVQAGLVRGCQFHGEAAAGDDLFKLPPLRASCGGRVKKGDEKQHQRGQERKQGKVFDDAAVGGGARLRRDPKAVDEDLYKIPPELLYKKPKRKRVLRSLWSGCMGLHCIA</sequence>
<evidence type="ECO:0000256" key="1">
    <source>
        <dbReference type="SAM" id="MobiDB-lite"/>
    </source>
</evidence>
<dbReference type="OrthoDB" id="755325at2759"/>
<feature type="compositionally biased region" description="Basic and acidic residues" evidence="1">
    <location>
        <begin position="72"/>
        <end position="92"/>
    </location>
</feature>
<proteinExistence type="predicted"/>
<evidence type="ECO:0000313" key="2">
    <source>
        <dbReference type="EMBL" id="KAG6494059.1"/>
    </source>
</evidence>
<reference evidence="2 3" key="1">
    <citation type="submission" date="2020-08" db="EMBL/GenBank/DDBJ databases">
        <title>Plant Genome Project.</title>
        <authorList>
            <person name="Zhang R.-G."/>
        </authorList>
    </citation>
    <scope>NUCLEOTIDE SEQUENCE [LARGE SCALE GENOMIC DNA]</scope>
    <source>
        <tissue evidence="2">Rhizome</tissue>
    </source>
</reference>
<protein>
    <submittedName>
        <fullName evidence="2">Uncharacterized protein</fullName>
    </submittedName>
</protein>
<name>A0A8J5KY73_ZINOF</name>
<feature type="region of interest" description="Disordered" evidence="1">
    <location>
        <begin position="69"/>
        <end position="103"/>
    </location>
</feature>
<comment type="caution">
    <text evidence="2">The sequence shown here is derived from an EMBL/GenBank/DDBJ whole genome shotgun (WGS) entry which is preliminary data.</text>
</comment>
<accession>A0A8J5KY73</accession>
<dbReference type="EMBL" id="JACMSC010000013">
    <property type="protein sequence ID" value="KAG6494059.1"/>
    <property type="molecule type" value="Genomic_DNA"/>
</dbReference>
<dbReference type="Proteomes" id="UP000734854">
    <property type="component" value="Unassembled WGS sequence"/>
</dbReference>